<dbReference type="Proteomes" id="UP000199063">
    <property type="component" value="Unassembled WGS sequence"/>
</dbReference>
<feature type="compositionally biased region" description="Basic and acidic residues" evidence="1">
    <location>
        <begin position="197"/>
        <end position="237"/>
    </location>
</feature>
<keyword evidence="4" id="KW-1185">Reference proteome</keyword>
<dbReference type="AlphaFoldDB" id="A0A1G9NRR6"/>
<feature type="region of interest" description="Disordered" evidence="1">
    <location>
        <begin position="127"/>
        <end position="364"/>
    </location>
</feature>
<dbReference type="GeneID" id="40828012"/>
<evidence type="ECO:0000313" key="4">
    <source>
        <dbReference type="Proteomes" id="UP000199063"/>
    </source>
</evidence>
<gene>
    <name evidence="3" type="ORF">SAMN05444921_10260</name>
</gene>
<evidence type="ECO:0000313" key="3">
    <source>
        <dbReference type="EMBL" id="SDL89003.1"/>
    </source>
</evidence>
<protein>
    <submittedName>
        <fullName evidence="3">Uncharacterized protein</fullName>
    </submittedName>
</protein>
<feature type="compositionally biased region" description="Gly residues" evidence="1">
    <location>
        <begin position="177"/>
        <end position="188"/>
    </location>
</feature>
<dbReference type="EMBL" id="FNHI01000002">
    <property type="protein sequence ID" value="SDL89003.1"/>
    <property type="molecule type" value="Genomic_DNA"/>
</dbReference>
<organism evidence="3 4">
    <name type="scientific">Streptomyces wuyuanensis</name>
    <dbReference type="NCBI Taxonomy" id="1196353"/>
    <lineage>
        <taxon>Bacteria</taxon>
        <taxon>Bacillati</taxon>
        <taxon>Actinomycetota</taxon>
        <taxon>Actinomycetes</taxon>
        <taxon>Kitasatosporales</taxon>
        <taxon>Streptomycetaceae</taxon>
        <taxon>Streptomyces</taxon>
    </lineage>
</organism>
<sequence length="364" mass="36587">MADERYEWLDQDAAERLLRGEPVEPVGIDARHQALRLAELLDGARAQGPVAEPLRGEDAALAAFRKARDGGAAELLPTVRLTPETRQVSWGRSVRWGLAASLAGLAVGGVAVAAGVGVLPTPFGGPQPAPASSVSGAVTPGPVTSEPSTDGLRSPDRPSPADAPPSPSAPAASGGTDTPGGPGDGPSSGPGRVESTAPHDGRTDGDTYGRDWYRKTVDACRDYRNGTLDEERKRKLEAAAQGADRVKRFCDRMLAADGEGDSGGDGGDKGGDGGPGGGGDDGDDGGDGSGSGGFPRSPFLPPTSVRPGPAQQPFVPPTDMRPAFRPAVSGASVPGSSLPTASAGLPVGGGQAEDGVRTLSIASL</sequence>
<feature type="compositionally biased region" description="Pro residues" evidence="1">
    <location>
        <begin position="157"/>
        <end position="168"/>
    </location>
</feature>
<keyword evidence="2" id="KW-0812">Transmembrane</keyword>
<dbReference type="RefSeq" id="WP_244291815.1">
    <property type="nucleotide sequence ID" value="NZ_FNHI01000002.1"/>
</dbReference>
<proteinExistence type="predicted"/>
<feature type="transmembrane region" description="Helical" evidence="2">
    <location>
        <begin position="96"/>
        <end position="119"/>
    </location>
</feature>
<name>A0A1G9NRR6_9ACTN</name>
<reference evidence="4" key="1">
    <citation type="submission" date="2016-10" db="EMBL/GenBank/DDBJ databases">
        <authorList>
            <person name="Varghese N."/>
            <person name="Submissions S."/>
        </authorList>
    </citation>
    <scope>NUCLEOTIDE SEQUENCE [LARGE SCALE GENOMIC DNA]</scope>
    <source>
        <strain evidence="4">CGMCC 4.7042</strain>
    </source>
</reference>
<keyword evidence="2" id="KW-0472">Membrane</keyword>
<evidence type="ECO:0000256" key="1">
    <source>
        <dbReference type="SAM" id="MobiDB-lite"/>
    </source>
</evidence>
<keyword evidence="2" id="KW-1133">Transmembrane helix</keyword>
<evidence type="ECO:0000256" key="2">
    <source>
        <dbReference type="SAM" id="Phobius"/>
    </source>
</evidence>
<accession>A0A1G9NRR6</accession>
<dbReference type="STRING" id="1196353.SAMN05444921_10260"/>